<name>A0A8J3WDW4_PLARO</name>
<dbReference type="RefSeq" id="WP_189242941.1">
    <property type="nucleotide sequence ID" value="NZ_BMQP01000026.1"/>
</dbReference>
<keyword evidence="2" id="KW-1185">Reference proteome</keyword>
<reference evidence="1" key="1">
    <citation type="submission" date="2021-01" db="EMBL/GenBank/DDBJ databases">
        <title>Whole genome shotgun sequence of Planobispora rosea NBRC 15558.</title>
        <authorList>
            <person name="Komaki H."/>
            <person name="Tamura T."/>
        </authorList>
    </citation>
    <scope>NUCLEOTIDE SEQUENCE</scope>
    <source>
        <strain evidence="1">NBRC 15558</strain>
    </source>
</reference>
<accession>A0A8J3WDW4</accession>
<dbReference type="EMBL" id="BOOI01000046">
    <property type="protein sequence ID" value="GIH86359.1"/>
    <property type="molecule type" value="Genomic_DNA"/>
</dbReference>
<sequence>MNSIAAIYGSAANPATAEKARDIDVAYTGPREPVEALVTAWAAEHGLAHLPIDWHPARLQQGVIILPAPCGIRGHAIPLTPHTDVAWNAVYGLASTVRAYGNGDLAAHLEQTVRLTVIPRPDSRDEDEYVEGLTALRSAVAKTLAPERTAALLAQEYGLLLARLLAQDPRPTPQGLEYLQYRSPWAADGAVLVLLRRREQGTLLRRGTQGTATLEYERLAEQEVEALLYPA</sequence>
<evidence type="ECO:0000313" key="2">
    <source>
        <dbReference type="Proteomes" id="UP000655044"/>
    </source>
</evidence>
<dbReference type="AlphaFoldDB" id="A0A8J3WDW4"/>
<evidence type="ECO:0000313" key="1">
    <source>
        <dbReference type="EMBL" id="GIH86359.1"/>
    </source>
</evidence>
<dbReference type="Proteomes" id="UP000655044">
    <property type="component" value="Unassembled WGS sequence"/>
</dbReference>
<comment type="caution">
    <text evidence="1">The sequence shown here is derived from an EMBL/GenBank/DDBJ whole genome shotgun (WGS) entry which is preliminary data.</text>
</comment>
<proteinExistence type="predicted"/>
<gene>
    <name evidence="1" type="ORF">Pro02_47670</name>
</gene>
<protein>
    <submittedName>
        <fullName evidence="1">Uncharacterized protein</fullName>
    </submittedName>
</protein>
<organism evidence="1 2">
    <name type="scientific">Planobispora rosea</name>
    <dbReference type="NCBI Taxonomy" id="35762"/>
    <lineage>
        <taxon>Bacteria</taxon>
        <taxon>Bacillati</taxon>
        <taxon>Actinomycetota</taxon>
        <taxon>Actinomycetes</taxon>
        <taxon>Streptosporangiales</taxon>
        <taxon>Streptosporangiaceae</taxon>
        <taxon>Planobispora</taxon>
    </lineage>
</organism>